<feature type="compositionally biased region" description="Polar residues" evidence="8">
    <location>
        <begin position="718"/>
        <end position="737"/>
    </location>
</feature>
<evidence type="ECO:0000256" key="1">
    <source>
        <dbReference type="ARBA" id="ARBA00004123"/>
    </source>
</evidence>
<dbReference type="PROSITE" id="PS50048">
    <property type="entry name" value="ZN2_CY6_FUNGAL_2"/>
    <property type="match status" value="1"/>
</dbReference>
<evidence type="ECO:0000256" key="7">
    <source>
        <dbReference type="ARBA" id="ARBA00023242"/>
    </source>
</evidence>
<name>A0A8H4QLU8_9AGAR</name>
<dbReference type="InterPro" id="IPR007219">
    <property type="entry name" value="XnlR_reg_dom"/>
</dbReference>
<dbReference type="CDD" id="cd12148">
    <property type="entry name" value="fungal_TF_MHR"/>
    <property type="match status" value="1"/>
</dbReference>
<dbReference type="PANTHER" id="PTHR31313">
    <property type="entry name" value="TY1 ENHANCER ACTIVATOR"/>
    <property type="match status" value="1"/>
</dbReference>
<dbReference type="PANTHER" id="PTHR31313:SF81">
    <property type="entry name" value="TY1 ENHANCER ACTIVATOR"/>
    <property type="match status" value="1"/>
</dbReference>
<dbReference type="InterPro" id="IPR036864">
    <property type="entry name" value="Zn2-C6_fun-type_DNA-bd_sf"/>
</dbReference>
<evidence type="ECO:0000313" key="10">
    <source>
        <dbReference type="EMBL" id="KAF4613218.1"/>
    </source>
</evidence>
<dbReference type="GO" id="GO:0003677">
    <property type="term" value="F:DNA binding"/>
    <property type="evidence" value="ECO:0007669"/>
    <property type="project" value="UniProtKB-KW"/>
</dbReference>
<keyword evidence="5" id="KW-0238">DNA-binding</keyword>
<feature type="region of interest" description="Disordered" evidence="8">
    <location>
        <begin position="751"/>
        <end position="815"/>
    </location>
</feature>
<keyword evidence="3" id="KW-0862">Zinc</keyword>
<protein>
    <recommendedName>
        <fullName evidence="9">Zn(2)-C6 fungal-type domain-containing protein</fullName>
    </recommendedName>
</protein>
<feature type="region of interest" description="Disordered" evidence="8">
    <location>
        <begin position="843"/>
        <end position="878"/>
    </location>
</feature>
<dbReference type="InterPro" id="IPR001138">
    <property type="entry name" value="Zn2Cys6_DnaBD"/>
</dbReference>
<dbReference type="Proteomes" id="UP000521872">
    <property type="component" value="Unassembled WGS sequence"/>
</dbReference>
<keyword evidence="4" id="KW-0805">Transcription regulation</keyword>
<feature type="compositionally biased region" description="Low complexity" evidence="8">
    <location>
        <begin position="683"/>
        <end position="692"/>
    </location>
</feature>
<evidence type="ECO:0000256" key="2">
    <source>
        <dbReference type="ARBA" id="ARBA00022723"/>
    </source>
</evidence>
<feature type="domain" description="Zn(2)-C6 fungal-type" evidence="9">
    <location>
        <begin position="16"/>
        <end position="48"/>
    </location>
</feature>
<evidence type="ECO:0000259" key="9">
    <source>
        <dbReference type="PROSITE" id="PS50048"/>
    </source>
</evidence>
<dbReference type="GO" id="GO:0006351">
    <property type="term" value="P:DNA-templated transcription"/>
    <property type="evidence" value="ECO:0007669"/>
    <property type="project" value="InterPro"/>
</dbReference>
<evidence type="ECO:0000256" key="4">
    <source>
        <dbReference type="ARBA" id="ARBA00023015"/>
    </source>
</evidence>
<dbReference type="Pfam" id="PF04082">
    <property type="entry name" value="Fungal_trans"/>
    <property type="match status" value="1"/>
</dbReference>
<dbReference type="PROSITE" id="PS00463">
    <property type="entry name" value="ZN2_CY6_FUNGAL_1"/>
    <property type="match status" value="1"/>
</dbReference>
<evidence type="ECO:0000256" key="3">
    <source>
        <dbReference type="ARBA" id="ARBA00022833"/>
    </source>
</evidence>
<feature type="compositionally biased region" description="Basic residues" evidence="8">
    <location>
        <begin position="693"/>
        <end position="714"/>
    </location>
</feature>
<dbReference type="AlphaFoldDB" id="A0A8H4QLU8"/>
<dbReference type="Pfam" id="PF00172">
    <property type="entry name" value="Zn_clus"/>
    <property type="match status" value="1"/>
</dbReference>
<dbReference type="SMART" id="SM00906">
    <property type="entry name" value="Fungal_trans"/>
    <property type="match status" value="1"/>
</dbReference>
<evidence type="ECO:0000256" key="6">
    <source>
        <dbReference type="ARBA" id="ARBA00023163"/>
    </source>
</evidence>
<dbReference type="GO" id="GO:0005634">
    <property type="term" value="C:nucleus"/>
    <property type="evidence" value="ECO:0007669"/>
    <property type="project" value="UniProtKB-SubCell"/>
</dbReference>
<keyword evidence="11" id="KW-1185">Reference proteome</keyword>
<dbReference type="GO" id="GO:0008270">
    <property type="term" value="F:zinc ion binding"/>
    <property type="evidence" value="ECO:0007669"/>
    <property type="project" value="InterPro"/>
</dbReference>
<keyword evidence="2" id="KW-0479">Metal-binding</keyword>
<feature type="compositionally biased region" description="Low complexity" evidence="8">
    <location>
        <begin position="802"/>
        <end position="815"/>
    </location>
</feature>
<evidence type="ECO:0000313" key="11">
    <source>
        <dbReference type="Proteomes" id="UP000521872"/>
    </source>
</evidence>
<comment type="subcellular location">
    <subcellularLocation>
        <location evidence="1">Nucleus</location>
    </subcellularLocation>
</comment>
<dbReference type="GO" id="GO:0000981">
    <property type="term" value="F:DNA-binding transcription factor activity, RNA polymerase II-specific"/>
    <property type="evidence" value="ECO:0007669"/>
    <property type="project" value="InterPro"/>
</dbReference>
<organism evidence="10 11">
    <name type="scientific">Agrocybe pediades</name>
    <dbReference type="NCBI Taxonomy" id="84607"/>
    <lineage>
        <taxon>Eukaryota</taxon>
        <taxon>Fungi</taxon>
        <taxon>Dikarya</taxon>
        <taxon>Basidiomycota</taxon>
        <taxon>Agaricomycotina</taxon>
        <taxon>Agaricomycetes</taxon>
        <taxon>Agaricomycetidae</taxon>
        <taxon>Agaricales</taxon>
        <taxon>Agaricineae</taxon>
        <taxon>Strophariaceae</taxon>
        <taxon>Agrocybe</taxon>
    </lineage>
</organism>
<accession>A0A8H4QLU8</accession>
<sequence>MKDKQGTGKRGKYNPACDVCARKKTKCDGNKPVCLPCQTQGRQNECAWTKNPVRKPRTEQHFEAMFKRAENLRVRAEEYRKYADYLESLLDECHNDFHTHRRVNFRVSRPSDADGLLGQSSGDAVDHDYESPGMGAAEEGDESDPGNNPTKEICSPAQTLENDVVYGNTAPFRFEHLEISTRPSRFPELAENPHATYVLLVDGVNEEHCNPDLDWSRHLSTSVPLDRRSHDRALDLLFKFFTSWCLRIVPPLFLRDMYRACSAPLNAPPPKTPHYSPMLHNALVSLALAFLDDPQFCDIRVRQHYANMAKSFIESECRKPNLSVVHALSLLASFHSSQGDQTLGYMYFGMSARMAQALGLNIDCSDWVKMGIMDESDQLDRRWANWATFAQDVCWSLYVGRDFSVSAPLDAEAKEIVAPFVDSEFDQMPFVHPPARIEPQPNYLTKTFEATCELLLISRRIMDVVNGLSRSHGRPVVVDGLISEIDLDLNSWRNRLAPQLEITVKSRATSTPHKLMLHLAYWWLFILLHRPFFHRKARPIYTTDKEIDHVKLCRRAAENIMELSATYRTLYGLRYCPVTLIQTVFSAGTVYLLTAIQAGSGARIAQKELRNSLDQQKLVMTYLLEIGKSWQGATNIAGILKGLMEEQVKPILERKAFHSNPGKGLPSPDYEDEDNHQATSSTHSRPSGLSLSLRRHGSVTKAAPQRRHGLHSRCHSVGQGTPTVSATPPSQISHSPTILISPVQPSFLTLSKPSSVHSASSMPTSSSPIAIKRSPTASNSLFSSSPSNLPDSGLRPRSIHNGSPSPSTSPIFSGSFTGSPSGSTAFVHRPSSFQSHSPLANFAHRDESSKGSPPVNYAFQGRGNHYAPQQGFGNTHSSYQYPGKELAGALGMLGGQTLPQAPFIGPFSLTDPIAADLSSPEEIFAATSNSPSSSSYPAYDSSSIEQAWNIYLESSASSQSVSGGDANMDDVGVHDHWEMWSHTFEP</sequence>
<proteinExistence type="predicted"/>
<dbReference type="EMBL" id="JAACJL010000046">
    <property type="protein sequence ID" value="KAF4613218.1"/>
    <property type="molecule type" value="Genomic_DNA"/>
</dbReference>
<dbReference type="InterPro" id="IPR051615">
    <property type="entry name" value="Transcr_Regulatory_Elem"/>
</dbReference>
<dbReference type="SUPFAM" id="SSF57701">
    <property type="entry name" value="Zn2/Cys6 DNA-binding domain"/>
    <property type="match status" value="1"/>
</dbReference>
<gene>
    <name evidence="10" type="ORF">D9613_010925</name>
</gene>
<feature type="region of interest" description="Disordered" evidence="8">
    <location>
        <begin position="655"/>
        <end position="737"/>
    </location>
</feature>
<feature type="compositionally biased region" description="Low complexity" evidence="8">
    <location>
        <begin position="751"/>
        <end position="793"/>
    </location>
</feature>
<dbReference type="Gene3D" id="4.10.240.10">
    <property type="entry name" value="Zn(2)-C6 fungal-type DNA-binding domain"/>
    <property type="match status" value="1"/>
</dbReference>
<feature type="region of interest" description="Disordered" evidence="8">
    <location>
        <begin position="110"/>
        <end position="152"/>
    </location>
</feature>
<comment type="caution">
    <text evidence="10">The sequence shown here is derived from an EMBL/GenBank/DDBJ whole genome shotgun (WGS) entry which is preliminary data.</text>
</comment>
<dbReference type="CDD" id="cd00067">
    <property type="entry name" value="GAL4"/>
    <property type="match status" value="1"/>
</dbReference>
<evidence type="ECO:0000256" key="5">
    <source>
        <dbReference type="ARBA" id="ARBA00023125"/>
    </source>
</evidence>
<reference evidence="10 11" key="1">
    <citation type="submission" date="2019-12" db="EMBL/GenBank/DDBJ databases">
        <authorList>
            <person name="Floudas D."/>
            <person name="Bentzer J."/>
            <person name="Ahren D."/>
            <person name="Johansson T."/>
            <person name="Persson P."/>
            <person name="Tunlid A."/>
        </authorList>
    </citation>
    <scope>NUCLEOTIDE SEQUENCE [LARGE SCALE GENOMIC DNA]</scope>
    <source>
        <strain evidence="10 11">CBS 102.39</strain>
    </source>
</reference>
<evidence type="ECO:0000256" key="8">
    <source>
        <dbReference type="SAM" id="MobiDB-lite"/>
    </source>
</evidence>
<dbReference type="SMART" id="SM00066">
    <property type="entry name" value="GAL4"/>
    <property type="match status" value="1"/>
</dbReference>
<keyword evidence="7" id="KW-0539">Nucleus</keyword>
<keyword evidence="6" id="KW-0804">Transcription</keyword>